<feature type="compositionally biased region" description="Basic residues" evidence="2">
    <location>
        <begin position="579"/>
        <end position="588"/>
    </location>
</feature>
<name>A0A5J4V6Z1_9EUKA</name>
<feature type="region of interest" description="Disordered" evidence="2">
    <location>
        <begin position="253"/>
        <end position="305"/>
    </location>
</feature>
<feature type="compositionally biased region" description="Low complexity" evidence="2">
    <location>
        <begin position="557"/>
        <end position="569"/>
    </location>
</feature>
<evidence type="ECO:0000313" key="5">
    <source>
        <dbReference type="Proteomes" id="UP000324800"/>
    </source>
</evidence>
<feature type="compositionally biased region" description="Low complexity" evidence="2">
    <location>
        <begin position="463"/>
        <end position="485"/>
    </location>
</feature>
<dbReference type="PROSITE" id="PS50102">
    <property type="entry name" value="RRM"/>
    <property type="match status" value="1"/>
</dbReference>
<dbReference type="InterPro" id="IPR010487">
    <property type="entry name" value="NGRN/Rrg9"/>
</dbReference>
<gene>
    <name evidence="4" type="ORF">EZS28_026016</name>
</gene>
<feature type="compositionally biased region" description="Polar residues" evidence="2">
    <location>
        <begin position="32"/>
        <end position="47"/>
    </location>
</feature>
<keyword evidence="1" id="KW-0694">RNA-binding</keyword>
<feature type="region of interest" description="Disordered" evidence="2">
    <location>
        <begin position="1"/>
        <end position="47"/>
    </location>
</feature>
<feature type="compositionally biased region" description="Acidic residues" evidence="2">
    <location>
        <begin position="656"/>
        <end position="665"/>
    </location>
</feature>
<feature type="region of interest" description="Disordered" evidence="2">
    <location>
        <begin position="447"/>
        <end position="679"/>
    </location>
</feature>
<evidence type="ECO:0000259" key="3">
    <source>
        <dbReference type="PROSITE" id="PS50102"/>
    </source>
</evidence>
<accession>A0A5J4V6Z1</accession>
<reference evidence="4 5" key="1">
    <citation type="submission" date="2019-03" db="EMBL/GenBank/DDBJ databases">
        <title>Single cell metagenomics reveals metabolic interactions within the superorganism composed of flagellate Streblomastix strix and complex community of Bacteroidetes bacteria on its surface.</title>
        <authorList>
            <person name="Treitli S.C."/>
            <person name="Kolisko M."/>
            <person name="Husnik F."/>
            <person name="Keeling P."/>
            <person name="Hampl V."/>
        </authorList>
    </citation>
    <scope>NUCLEOTIDE SEQUENCE [LARGE SCALE GENOMIC DNA]</scope>
    <source>
        <strain evidence="4">ST1C</strain>
    </source>
</reference>
<dbReference type="SMART" id="SM00360">
    <property type="entry name" value="RRM"/>
    <property type="match status" value="1"/>
</dbReference>
<dbReference type="Pfam" id="PF00076">
    <property type="entry name" value="RRM_1"/>
    <property type="match status" value="1"/>
</dbReference>
<dbReference type="SUPFAM" id="SSF54928">
    <property type="entry name" value="RNA-binding domain, RBD"/>
    <property type="match status" value="1"/>
</dbReference>
<dbReference type="AlphaFoldDB" id="A0A5J4V6Z1"/>
<organism evidence="4 5">
    <name type="scientific">Streblomastix strix</name>
    <dbReference type="NCBI Taxonomy" id="222440"/>
    <lineage>
        <taxon>Eukaryota</taxon>
        <taxon>Metamonada</taxon>
        <taxon>Preaxostyla</taxon>
        <taxon>Oxymonadida</taxon>
        <taxon>Streblomastigidae</taxon>
        <taxon>Streblomastix</taxon>
    </lineage>
</organism>
<comment type="caution">
    <text evidence="4">The sequence shown here is derived from an EMBL/GenBank/DDBJ whole genome shotgun (WGS) entry which is preliminary data.</text>
</comment>
<proteinExistence type="predicted"/>
<dbReference type="InterPro" id="IPR012677">
    <property type="entry name" value="Nucleotide-bd_a/b_plait_sf"/>
</dbReference>
<dbReference type="EMBL" id="SNRW01009129">
    <property type="protein sequence ID" value="KAA6378458.1"/>
    <property type="molecule type" value="Genomic_DNA"/>
</dbReference>
<protein>
    <recommendedName>
        <fullName evidence="3">RRM domain-containing protein</fullName>
    </recommendedName>
</protein>
<feature type="compositionally biased region" description="Low complexity" evidence="2">
    <location>
        <begin position="598"/>
        <end position="616"/>
    </location>
</feature>
<dbReference type="OrthoDB" id="10044938at2759"/>
<feature type="non-terminal residue" evidence="4">
    <location>
        <position position="679"/>
    </location>
</feature>
<feature type="compositionally biased region" description="Low complexity" evidence="2">
    <location>
        <begin position="1"/>
        <end position="30"/>
    </location>
</feature>
<sequence length="679" mass="78482">MDIQQQSSSVQTVTAIESEQTQNQENQKTELSQDSEVPPNQQQQDINTITNSELITPLRIPEDDDPAFDFEKLGCFLEVAGNSYQVVKSEIKSSFPQKNVGRLYMLGRAAFKPLNDQKDVDTLIQNIHGKILNRTLVRCTQTPPMLLSDIQKLQNAYNIEASKSLVVFNVDKTNTKAEELQELFQQYGKVEDAYFITKYVGCVSFEDLSSSQKAKEGLQGKLFKNSELILQYISDENQYIDLNYTHSWRDFEDGKSKHNHHMQQQPLFPTPQHQQNQNYQQSNSNEQSEQIINRPKSPLEDNNDSIVNEDNQQQQINDESSLVSKTDSVQASTSVTISEMTIQAEITNQEPNTIPSSRRLHRFSEVGEGLGFSSKVYQYAKDFFDAEMMLKELTDRKYPNVNAIPPGGLNINRIVSQMADFRDGFNNRQTQHHYHHNRDYSKHHYEGEKHSHVHQHKHHQSKNSRSSQSNSRSGSYSQSQNRNYNDIYSRNNIHRKHRNIHKNNRLNDFNEKDTSIRNKDLKGDNIHGKQSHIDESDYSNEKDGSLNKQRKRRKKGNQNSSSFQQQNGNRFKNSDLSLSKKHNRNYRSRIKDKDINSYDDYYSSESSNAGNAGNRIRNAKRKKRNPTLNERTTGKDRLIVRQKRNYKGSRIYSEDNTNEDDDISENDSSSFDDNKGGIN</sequence>
<feature type="compositionally biased region" description="Basic residues" evidence="2">
    <location>
        <begin position="451"/>
        <end position="462"/>
    </location>
</feature>
<dbReference type="GO" id="GO:0003723">
    <property type="term" value="F:RNA binding"/>
    <property type="evidence" value="ECO:0007669"/>
    <property type="project" value="UniProtKB-UniRule"/>
</dbReference>
<evidence type="ECO:0000313" key="4">
    <source>
        <dbReference type="EMBL" id="KAA6378458.1"/>
    </source>
</evidence>
<dbReference type="InterPro" id="IPR035979">
    <property type="entry name" value="RBD_domain_sf"/>
</dbReference>
<feature type="domain" description="RRM" evidence="3">
    <location>
        <begin position="163"/>
        <end position="235"/>
    </location>
</feature>
<dbReference type="Pfam" id="PF06413">
    <property type="entry name" value="Neugrin"/>
    <property type="match status" value="1"/>
</dbReference>
<dbReference type="Proteomes" id="UP000324800">
    <property type="component" value="Unassembled WGS sequence"/>
</dbReference>
<feature type="compositionally biased region" description="Polar residues" evidence="2">
    <location>
        <begin position="262"/>
        <end position="273"/>
    </location>
</feature>
<feature type="compositionally biased region" description="Basic and acidic residues" evidence="2">
    <location>
        <begin position="508"/>
        <end position="545"/>
    </location>
</feature>
<dbReference type="Gene3D" id="3.30.70.330">
    <property type="match status" value="1"/>
</dbReference>
<feature type="compositionally biased region" description="Low complexity" evidence="2">
    <location>
        <begin position="274"/>
        <end position="293"/>
    </location>
</feature>
<feature type="compositionally biased region" description="Basic residues" evidence="2">
    <location>
        <begin position="492"/>
        <end position="504"/>
    </location>
</feature>
<evidence type="ECO:0000256" key="1">
    <source>
        <dbReference type="PROSITE-ProRule" id="PRU00176"/>
    </source>
</evidence>
<dbReference type="InterPro" id="IPR000504">
    <property type="entry name" value="RRM_dom"/>
</dbReference>
<evidence type="ECO:0000256" key="2">
    <source>
        <dbReference type="SAM" id="MobiDB-lite"/>
    </source>
</evidence>